<dbReference type="EMBL" id="DS028119">
    <property type="protein sequence ID" value="EEY61396.1"/>
    <property type="molecule type" value="Genomic_DNA"/>
</dbReference>
<dbReference type="GeneID" id="9469094"/>
<dbReference type="OrthoDB" id="206755at2759"/>
<keyword evidence="4" id="KW-1185">Reference proteome</keyword>
<evidence type="ECO:0000256" key="1">
    <source>
        <dbReference type="PROSITE-ProRule" id="PRU00259"/>
    </source>
</evidence>
<dbReference type="VEuPathDB" id="FungiDB:PITG_01692"/>
<dbReference type="PANTHER" id="PTHR23315:SF7">
    <property type="entry name" value="U-BOX DOMAIN-CONTAINING PROTEIN 4"/>
    <property type="match status" value="1"/>
</dbReference>
<dbReference type="SUPFAM" id="SSF48371">
    <property type="entry name" value="ARM repeat"/>
    <property type="match status" value="1"/>
</dbReference>
<feature type="region of interest" description="Disordered" evidence="2">
    <location>
        <begin position="272"/>
        <end position="305"/>
    </location>
</feature>
<dbReference type="PROSITE" id="PS50176">
    <property type="entry name" value="ARM_REPEAT"/>
    <property type="match status" value="1"/>
</dbReference>
<evidence type="ECO:0000256" key="2">
    <source>
        <dbReference type="SAM" id="MobiDB-lite"/>
    </source>
</evidence>
<dbReference type="PANTHER" id="PTHR23315">
    <property type="entry name" value="U BOX DOMAIN-CONTAINING"/>
    <property type="match status" value="1"/>
</dbReference>
<dbReference type="OMA" id="QNADNQV"/>
<dbReference type="InterPro" id="IPR011989">
    <property type="entry name" value="ARM-like"/>
</dbReference>
<dbReference type="RefSeq" id="XP_002908313.1">
    <property type="nucleotide sequence ID" value="XM_002908267.1"/>
</dbReference>
<gene>
    <name evidence="3" type="ORF">PITG_01692</name>
</gene>
<reference evidence="4" key="1">
    <citation type="journal article" date="2009" name="Nature">
        <title>Genome sequence and analysis of the Irish potato famine pathogen Phytophthora infestans.</title>
        <authorList>
            <consortium name="The Broad Institute Genome Sequencing Platform"/>
            <person name="Haas B.J."/>
            <person name="Kamoun S."/>
            <person name="Zody M.C."/>
            <person name="Jiang R.H."/>
            <person name="Handsaker R.E."/>
            <person name="Cano L.M."/>
            <person name="Grabherr M."/>
            <person name="Kodira C.D."/>
            <person name="Raffaele S."/>
            <person name="Torto-Alalibo T."/>
            <person name="Bozkurt T.O."/>
            <person name="Ah-Fong A.M."/>
            <person name="Alvarado L."/>
            <person name="Anderson V.L."/>
            <person name="Armstrong M.R."/>
            <person name="Avrova A."/>
            <person name="Baxter L."/>
            <person name="Beynon J."/>
            <person name="Boevink P.C."/>
            <person name="Bollmann S.R."/>
            <person name="Bos J.I."/>
            <person name="Bulone V."/>
            <person name="Cai G."/>
            <person name="Cakir C."/>
            <person name="Carrington J.C."/>
            <person name="Chawner M."/>
            <person name="Conti L."/>
            <person name="Costanzo S."/>
            <person name="Ewan R."/>
            <person name="Fahlgren N."/>
            <person name="Fischbach M.A."/>
            <person name="Fugelstad J."/>
            <person name="Gilroy E.M."/>
            <person name="Gnerre S."/>
            <person name="Green P.J."/>
            <person name="Grenville-Briggs L.J."/>
            <person name="Griffith J."/>
            <person name="Grunwald N.J."/>
            <person name="Horn K."/>
            <person name="Horner N.R."/>
            <person name="Hu C.H."/>
            <person name="Huitema E."/>
            <person name="Jeong D.H."/>
            <person name="Jones A.M."/>
            <person name="Jones J.D."/>
            <person name="Jones R.W."/>
            <person name="Karlsson E.K."/>
            <person name="Kunjeti S.G."/>
            <person name="Lamour K."/>
            <person name="Liu Z."/>
            <person name="Ma L."/>
            <person name="Maclean D."/>
            <person name="Chibucos M.C."/>
            <person name="McDonald H."/>
            <person name="McWalters J."/>
            <person name="Meijer H.J."/>
            <person name="Morgan W."/>
            <person name="Morris P.F."/>
            <person name="Munro C.A."/>
            <person name="O'Neill K."/>
            <person name="Ospina-Giraldo M."/>
            <person name="Pinzon A."/>
            <person name="Pritchard L."/>
            <person name="Ramsahoye B."/>
            <person name="Ren Q."/>
            <person name="Restrepo S."/>
            <person name="Roy S."/>
            <person name="Sadanandom A."/>
            <person name="Savidor A."/>
            <person name="Schornack S."/>
            <person name="Schwartz D.C."/>
            <person name="Schumann U.D."/>
            <person name="Schwessinger B."/>
            <person name="Seyer L."/>
            <person name="Sharpe T."/>
            <person name="Silvar C."/>
            <person name="Song J."/>
            <person name="Studholme D.J."/>
            <person name="Sykes S."/>
            <person name="Thines M."/>
            <person name="van de Vondervoort P.J."/>
            <person name="Phuntumart V."/>
            <person name="Wawra S."/>
            <person name="Weide R."/>
            <person name="Win J."/>
            <person name="Young C."/>
            <person name="Zhou S."/>
            <person name="Fry W."/>
            <person name="Meyers B.C."/>
            <person name="van West P."/>
            <person name="Ristaino J."/>
            <person name="Govers F."/>
            <person name="Birch P.R."/>
            <person name="Whisson S.C."/>
            <person name="Judelson H.S."/>
            <person name="Nusbaum C."/>
        </authorList>
    </citation>
    <scope>NUCLEOTIDE SEQUENCE [LARGE SCALE GENOMIC DNA]</scope>
    <source>
        <strain evidence="4">T30-4</strain>
    </source>
</reference>
<dbReference type="InterPro" id="IPR016024">
    <property type="entry name" value="ARM-type_fold"/>
</dbReference>
<evidence type="ECO:0000313" key="3">
    <source>
        <dbReference type="EMBL" id="EEY61396.1"/>
    </source>
</evidence>
<sequence length="305" mass="33166">MRESEFEVLQECVRKPAHWEMLTLLHELQYGDDNTTEIAVLQCSCMATRGDGDTLRRIGVLPLVIGLLKDGTGNQKLWAAEVLVTLASHSDDNCVAITRAGAISPLVALLRSGTDMHKQEVAYALGNLAANNEGNRGKIAREGAIPPMVAFVKDGTDVQTQWAVYALRFLSLSNEENRVLIAQEGAAPSLNLAHNVSNREIITQNGAIAPLIELLRSGTAMLKQRAAFALGNLACDSDSVSDFDDAIVPLVELVRARSDTQKEHAAYTLGNLASNNDDRRDEIGRRGAIPPSHRTTYFSHGGRDR</sequence>
<dbReference type="Pfam" id="PF00514">
    <property type="entry name" value="Arm"/>
    <property type="match status" value="2"/>
</dbReference>
<dbReference type="HOGENOM" id="CLU_913564_0_0_1"/>
<protein>
    <submittedName>
        <fullName evidence="3">Uncharacterized protein</fullName>
    </submittedName>
</protein>
<dbReference type="eggNOG" id="KOG0167">
    <property type="taxonomic scope" value="Eukaryota"/>
</dbReference>
<name>D0MTU9_PHYIT</name>
<feature type="compositionally biased region" description="Basic and acidic residues" evidence="2">
    <location>
        <begin position="276"/>
        <end position="285"/>
    </location>
</feature>
<feature type="repeat" description="ARM" evidence="1">
    <location>
        <begin position="206"/>
        <end position="239"/>
    </location>
</feature>
<dbReference type="InParanoid" id="D0MTU9"/>
<dbReference type="KEGG" id="pif:PITG_01692"/>
<organism evidence="3 4">
    <name type="scientific">Phytophthora infestans (strain T30-4)</name>
    <name type="common">Potato late blight agent</name>
    <dbReference type="NCBI Taxonomy" id="403677"/>
    <lineage>
        <taxon>Eukaryota</taxon>
        <taxon>Sar</taxon>
        <taxon>Stramenopiles</taxon>
        <taxon>Oomycota</taxon>
        <taxon>Peronosporomycetes</taxon>
        <taxon>Peronosporales</taxon>
        <taxon>Peronosporaceae</taxon>
        <taxon>Phytophthora</taxon>
    </lineage>
</organism>
<dbReference type="AlphaFoldDB" id="D0MTU9"/>
<dbReference type="InterPro" id="IPR000225">
    <property type="entry name" value="Armadillo"/>
</dbReference>
<evidence type="ECO:0000313" key="4">
    <source>
        <dbReference type="Proteomes" id="UP000006643"/>
    </source>
</evidence>
<dbReference type="SMART" id="SM00185">
    <property type="entry name" value="ARM"/>
    <property type="match status" value="4"/>
</dbReference>
<dbReference type="Proteomes" id="UP000006643">
    <property type="component" value="Unassembled WGS sequence"/>
</dbReference>
<accession>D0MTU9</accession>
<dbReference type="Gene3D" id="1.25.10.10">
    <property type="entry name" value="Leucine-rich Repeat Variant"/>
    <property type="match status" value="2"/>
</dbReference>
<proteinExistence type="predicted"/>